<dbReference type="GO" id="GO:0018104">
    <property type="term" value="P:peptidoglycan-protein cross-linking"/>
    <property type="evidence" value="ECO:0007669"/>
    <property type="project" value="TreeGrafter"/>
</dbReference>
<organism evidence="12 13">
    <name type="scientific">Clostridium aceticum</name>
    <dbReference type="NCBI Taxonomy" id="84022"/>
    <lineage>
        <taxon>Bacteria</taxon>
        <taxon>Bacillati</taxon>
        <taxon>Bacillota</taxon>
        <taxon>Clostridia</taxon>
        <taxon>Eubacteriales</taxon>
        <taxon>Clostridiaceae</taxon>
        <taxon>Clostridium</taxon>
    </lineage>
</organism>
<protein>
    <submittedName>
        <fullName evidence="12">ErfK/YbiS/YcfS/YnhG family protein</fullName>
    </submittedName>
</protein>
<dbReference type="Pfam" id="PF03734">
    <property type="entry name" value="YkuD"/>
    <property type="match status" value="1"/>
</dbReference>
<dbReference type="STRING" id="84022.CACET_c10460"/>
<dbReference type="UniPathway" id="UPA00219"/>
<evidence type="ECO:0000256" key="4">
    <source>
        <dbReference type="ARBA" id="ARBA00022679"/>
    </source>
</evidence>
<keyword evidence="4" id="KW-0808">Transferase</keyword>
<dbReference type="KEGG" id="cace:CACET_c10460"/>
<dbReference type="GO" id="GO:0008360">
    <property type="term" value="P:regulation of cell shape"/>
    <property type="evidence" value="ECO:0007669"/>
    <property type="project" value="UniProtKB-UniRule"/>
</dbReference>
<keyword evidence="7 9" id="KW-0573">Peptidoglycan synthesis</keyword>
<evidence type="ECO:0000256" key="9">
    <source>
        <dbReference type="PROSITE-ProRule" id="PRU01373"/>
    </source>
</evidence>
<dbReference type="Pfam" id="PF01471">
    <property type="entry name" value="PG_binding_1"/>
    <property type="match status" value="1"/>
</dbReference>
<dbReference type="EMBL" id="CP009687">
    <property type="protein sequence ID" value="AKL94549.1"/>
    <property type="molecule type" value="Genomic_DNA"/>
</dbReference>
<evidence type="ECO:0000313" key="13">
    <source>
        <dbReference type="Proteomes" id="UP000035704"/>
    </source>
</evidence>
<dbReference type="InterPro" id="IPR050979">
    <property type="entry name" value="LD-transpeptidase"/>
</dbReference>
<comment type="similarity">
    <text evidence="2">Belongs to the YkuD family.</text>
</comment>
<dbReference type="GO" id="GO:0071555">
    <property type="term" value="P:cell wall organization"/>
    <property type="evidence" value="ECO:0007669"/>
    <property type="project" value="UniProtKB-UniRule"/>
</dbReference>
<evidence type="ECO:0000313" key="12">
    <source>
        <dbReference type="EMBL" id="AKL94549.1"/>
    </source>
</evidence>
<comment type="pathway">
    <text evidence="1 9">Cell wall biogenesis; peptidoglycan biosynthesis.</text>
</comment>
<gene>
    <name evidence="12" type="ORF">CACET_c10460</name>
</gene>
<feature type="domain" description="L,D-TPase catalytic" evidence="11">
    <location>
        <begin position="157"/>
        <end position="283"/>
    </location>
</feature>
<accession>A0A0G3WAU3</accession>
<proteinExistence type="inferred from homology"/>
<dbReference type="SUPFAM" id="SSF141523">
    <property type="entry name" value="L,D-transpeptidase catalytic domain-like"/>
    <property type="match status" value="1"/>
</dbReference>
<dbReference type="AlphaFoldDB" id="A0A0G3WAU3"/>
<evidence type="ECO:0000256" key="2">
    <source>
        <dbReference type="ARBA" id="ARBA00005992"/>
    </source>
</evidence>
<feature type="active site" description="Nucleophile" evidence="9">
    <location>
        <position position="259"/>
    </location>
</feature>
<keyword evidence="3" id="KW-0328">Glycosyltransferase</keyword>
<dbReference type="InterPro" id="IPR002477">
    <property type="entry name" value="Peptidoglycan-bd-like"/>
</dbReference>
<dbReference type="Proteomes" id="UP000035704">
    <property type="component" value="Chromosome"/>
</dbReference>
<keyword evidence="5" id="KW-0378">Hydrolase</keyword>
<evidence type="ECO:0000256" key="7">
    <source>
        <dbReference type="ARBA" id="ARBA00022984"/>
    </source>
</evidence>
<dbReference type="GO" id="GO:0016757">
    <property type="term" value="F:glycosyltransferase activity"/>
    <property type="evidence" value="ECO:0007669"/>
    <property type="project" value="UniProtKB-KW"/>
</dbReference>
<dbReference type="PROSITE" id="PS52029">
    <property type="entry name" value="LD_TPASE"/>
    <property type="match status" value="1"/>
</dbReference>
<reference evidence="12 13" key="1">
    <citation type="submission" date="2014-10" db="EMBL/GenBank/DDBJ databases">
        <title>Genome sequence of Clostridium aceticum DSM 1496.</title>
        <authorList>
            <person name="Poehlein A."/>
            <person name="Schiel-Bengelsdorf B."/>
            <person name="Gottschalk G."/>
            <person name="Duerre P."/>
            <person name="Daniel R."/>
        </authorList>
    </citation>
    <scope>NUCLEOTIDE SEQUENCE [LARGE SCALE GENOMIC DNA]</scope>
    <source>
        <strain evidence="12 13">DSM 1496</strain>
    </source>
</reference>
<evidence type="ECO:0000256" key="10">
    <source>
        <dbReference type="SAM" id="Coils"/>
    </source>
</evidence>
<dbReference type="InterPro" id="IPR036366">
    <property type="entry name" value="PGBDSf"/>
</dbReference>
<evidence type="ECO:0000256" key="6">
    <source>
        <dbReference type="ARBA" id="ARBA00022960"/>
    </source>
</evidence>
<name>A0A0G3WAU3_9CLOT</name>
<dbReference type="InterPro" id="IPR036365">
    <property type="entry name" value="PGBD-like_sf"/>
</dbReference>
<dbReference type="OrthoDB" id="9787225at2"/>
<evidence type="ECO:0000256" key="3">
    <source>
        <dbReference type="ARBA" id="ARBA00022676"/>
    </source>
</evidence>
<dbReference type="PANTHER" id="PTHR30582:SF24">
    <property type="entry name" value="L,D-TRANSPEPTIDASE ERFK_SRFK-RELATED"/>
    <property type="match status" value="1"/>
</dbReference>
<dbReference type="GO" id="GO:0005576">
    <property type="term" value="C:extracellular region"/>
    <property type="evidence" value="ECO:0007669"/>
    <property type="project" value="TreeGrafter"/>
</dbReference>
<dbReference type="GO" id="GO:0071972">
    <property type="term" value="F:peptidoglycan L,D-transpeptidase activity"/>
    <property type="evidence" value="ECO:0007669"/>
    <property type="project" value="TreeGrafter"/>
</dbReference>
<dbReference type="Gene3D" id="2.40.440.10">
    <property type="entry name" value="L,D-transpeptidase catalytic domain-like"/>
    <property type="match status" value="1"/>
</dbReference>
<evidence type="ECO:0000256" key="1">
    <source>
        <dbReference type="ARBA" id="ARBA00004752"/>
    </source>
</evidence>
<evidence type="ECO:0000256" key="8">
    <source>
        <dbReference type="ARBA" id="ARBA00023316"/>
    </source>
</evidence>
<feature type="coiled-coil region" evidence="10">
    <location>
        <begin position="50"/>
        <end position="92"/>
    </location>
</feature>
<keyword evidence="8 9" id="KW-0961">Cell wall biogenesis/degradation</keyword>
<dbReference type="InterPro" id="IPR038063">
    <property type="entry name" value="Transpep_catalytic_dom"/>
</dbReference>
<evidence type="ECO:0000259" key="11">
    <source>
        <dbReference type="PROSITE" id="PS52029"/>
    </source>
</evidence>
<keyword evidence="13" id="KW-1185">Reference proteome</keyword>
<dbReference type="PANTHER" id="PTHR30582">
    <property type="entry name" value="L,D-TRANSPEPTIDASE"/>
    <property type="match status" value="1"/>
</dbReference>
<sequence>MLAQILSLCIATTMLTPTVADTVENYSIEMEEDIVIQEEYDFIAPEDVLEEILEEVLEEAEKEVIEVEIEVLEDIEIEVEKEKIDYKVVLKEIGYYKKDYGNEEINMRNAVLRFQSEHNLTVDGIFGEISYKALEKRLEDENYQYSDIITTPPTNKEWIAINKTKRILTYYKGDQVIKKYPIAQGRDSSYTPEGKYTIVNKIVNPRWGGAGIAAPVAGGSPNNPLGYRWMGLNLKGGGSYGIHGNNQPKSIGTNASLGCVRMINSDVAELFEMVKLHTPVWIGTHEQLKEWGVHNKNYLNE</sequence>
<dbReference type="CDD" id="cd16913">
    <property type="entry name" value="YkuD_like"/>
    <property type="match status" value="1"/>
</dbReference>
<dbReference type="PATRIC" id="fig|84022.6.peg.1063"/>
<dbReference type="RefSeq" id="WP_052661219.1">
    <property type="nucleotide sequence ID" value="NZ_CP009687.1"/>
</dbReference>
<feature type="active site" description="Proton donor/acceptor" evidence="9">
    <location>
        <position position="243"/>
    </location>
</feature>
<keyword evidence="6 9" id="KW-0133">Cell shape</keyword>
<evidence type="ECO:0000256" key="5">
    <source>
        <dbReference type="ARBA" id="ARBA00022801"/>
    </source>
</evidence>
<dbReference type="SUPFAM" id="SSF47090">
    <property type="entry name" value="PGBD-like"/>
    <property type="match status" value="1"/>
</dbReference>
<dbReference type="Gene3D" id="1.10.101.10">
    <property type="entry name" value="PGBD-like superfamily/PGBD"/>
    <property type="match status" value="1"/>
</dbReference>
<keyword evidence="10" id="KW-0175">Coiled coil</keyword>
<dbReference type="InterPro" id="IPR005490">
    <property type="entry name" value="LD_TPept_cat_dom"/>
</dbReference>